<feature type="region of interest" description="Disordered" evidence="11">
    <location>
        <begin position="125"/>
        <end position="150"/>
    </location>
</feature>
<dbReference type="PROSITE" id="PS50103">
    <property type="entry name" value="ZF_C3H1"/>
    <property type="match status" value="3"/>
</dbReference>
<dbReference type="PANTHER" id="PTHR46527">
    <property type="entry name" value="NUCLEOPORIN-LIKE PROTEIN 2"/>
    <property type="match status" value="1"/>
</dbReference>
<comment type="subcellular location">
    <subcellularLocation>
        <location evidence="1">Nucleus membrane</location>
        <topology evidence="1">Peripheral membrane protein</topology>
        <orientation evidence="1">Cytoplasmic side</orientation>
    </subcellularLocation>
</comment>
<gene>
    <name evidence="14" type="ORF">KUTeg_017491</name>
</gene>
<dbReference type="Pfam" id="PF05495">
    <property type="entry name" value="zf-CHY"/>
    <property type="match status" value="1"/>
</dbReference>
<keyword evidence="5" id="KW-0539">Nucleus</keyword>
<feature type="zinc finger region" description="C3H1-type" evidence="10">
    <location>
        <begin position="17"/>
        <end position="45"/>
    </location>
</feature>
<evidence type="ECO:0000256" key="6">
    <source>
        <dbReference type="ARBA" id="ARBA00037262"/>
    </source>
</evidence>
<keyword evidence="4 10" id="KW-0862">Zinc</keyword>
<feature type="domain" description="C3H1-type" evidence="12">
    <location>
        <begin position="153"/>
        <end position="180"/>
    </location>
</feature>
<dbReference type="EMBL" id="JARBDR010000903">
    <property type="protein sequence ID" value="KAJ8303908.1"/>
    <property type="molecule type" value="Genomic_DNA"/>
</dbReference>
<evidence type="ECO:0000313" key="15">
    <source>
        <dbReference type="Proteomes" id="UP001217089"/>
    </source>
</evidence>
<evidence type="ECO:0000313" key="14">
    <source>
        <dbReference type="EMBL" id="KAJ8303908.1"/>
    </source>
</evidence>
<feature type="domain" description="C3H1-type" evidence="12">
    <location>
        <begin position="93"/>
        <end position="121"/>
    </location>
</feature>
<keyword evidence="2 10" id="KW-0479">Metal-binding</keyword>
<feature type="compositionally biased region" description="Basic residues" evidence="11">
    <location>
        <begin position="136"/>
        <end position="149"/>
    </location>
</feature>
<evidence type="ECO:0000256" key="3">
    <source>
        <dbReference type="ARBA" id="ARBA00022771"/>
    </source>
</evidence>
<dbReference type="PANTHER" id="PTHR46527:SF1">
    <property type="entry name" value="NUCLEOPORIN NUP42"/>
    <property type="match status" value="1"/>
</dbReference>
<feature type="compositionally biased region" description="Basic and acidic residues" evidence="11">
    <location>
        <begin position="716"/>
        <end position="725"/>
    </location>
</feature>
<name>A0ABQ9EF12_TEGGR</name>
<sequence>MYRKENSVFKSKSYRVMSKSSICHYFNSPRGCHFGENCKFLHTIPSKPSFKQKSDSFPKDGDAVNNLNEAAAYPKSNTRFSKEPGTNNNHDGKELTNLCFNFKKFGNCRFGEKCRFLHERETESVTAKPVYSSSHSRTRNQSQHHHHKNQGFQENKTVCEFFKAGNCRWGSNCRYLHPCEDDLIEESVDSKPQRFQRYNVPFKRGTAPENTSWRQQPTTTPYKPSVVQKDLKRSEASDEDIDKLRSLEIQQLKKRFTKNQLKEVDEDGEEKIYRLSFSSSDPDWPYDVKIFELLVKFPKQYPLQIFEVTLPVDQNLPETVRRFIEISICEWTDKKQKDNEATDKLEMDFRPFIKWLDKNLENIVTEGLKQLKRELVAQASGLQFIPASQLQQKSAGTDDSADEDSEVDDSDGSSDHSDLEPVKIYRKNDSEEDEVYTGPERDTENTVEENENLPLEESDNLINDDKKGTEIRLRELQLKEQASTLTINEIKITLQCSRCKHKFDLMTPAGRVNQMVCSKCSNIEYLIYRPVLAHQFSSVIGYLDVEGCLPFDLLLSECPGRVGCLNCSKETKIQGMAPGQLLNVWCHSCHSKLRVAAESVKFTSLQPSGVDTDGGSVHFVSVKKKKIPKDPMIKEGFPLPDNGTCKHYKKSYRWFRFPCCGKCYPCDVCHEENEMDHEMIFATRMICGYCCKEQPYAPEKPCILCQHAMTRGKTAHWEGGKEMTKSKYSNQSKTVSRKAQEKAKPVGKKNDKLRHVSA</sequence>
<dbReference type="PROSITE" id="PS51266">
    <property type="entry name" value="ZF_CHY"/>
    <property type="match status" value="1"/>
</dbReference>
<feature type="region of interest" description="Disordered" evidence="11">
    <location>
        <begin position="206"/>
        <end position="234"/>
    </location>
</feature>
<evidence type="ECO:0000256" key="5">
    <source>
        <dbReference type="ARBA" id="ARBA00023242"/>
    </source>
</evidence>
<feature type="compositionally biased region" description="Basic and acidic residues" evidence="11">
    <location>
        <begin position="413"/>
        <end position="429"/>
    </location>
</feature>
<comment type="function">
    <text evidence="6">Required for the export of mRNAs containing poly(A) tails from the nucleus into the cytoplasm.</text>
</comment>
<evidence type="ECO:0000256" key="11">
    <source>
        <dbReference type="SAM" id="MobiDB-lite"/>
    </source>
</evidence>
<evidence type="ECO:0000259" key="13">
    <source>
        <dbReference type="PROSITE" id="PS51266"/>
    </source>
</evidence>
<dbReference type="InterPro" id="IPR041367">
    <property type="entry name" value="Znf-CCCH_4"/>
</dbReference>
<evidence type="ECO:0000256" key="10">
    <source>
        <dbReference type="PROSITE-ProRule" id="PRU00723"/>
    </source>
</evidence>
<feature type="zinc finger region" description="C3H1-type" evidence="10">
    <location>
        <begin position="153"/>
        <end position="180"/>
    </location>
</feature>
<dbReference type="Pfam" id="PF00642">
    <property type="entry name" value="zf-CCCH"/>
    <property type="match status" value="1"/>
</dbReference>
<feature type="region of interest" description="Disordered" evidence="11">
    <location>
        <begin position="388"/>
        <end position="462"/>
    </location>
</feature>
<evidence type="ECO:0000256" key="9">
    <source>
        <dbReference type="PROSITE-ProRule" id="PRU00601"/>
    </source>
</evidence>
<dbReference type="InterPro" id="IPR037274">
    <property type="entry name" value="Znf_CHY_sf"/>
</dbReference>
<feature type="compositionally biased region" description="Polar residues" evidence="11">
    <location>
        <begin position="208"/>
        <end position="222"/>
    </location>
</feature>
<dbReference type="Proteomes" id="UP001217089">
    <property type="component" value="Unassembled WGS sequence"/>
</dbReference>
<dbReference type="Gene3D" id="3.30.1370.210">
    <property type="match status" value="2"/>
</dbReference>
<feature type="domain" description="C3H1-type" evidence="12">
    <location>
        <begin position="17"/>
        <end position="45"/>
    </location>
</feature>
<feature type="compositionally biased region" description="Acidic residues" evidence="11">
    <location>
        <begin position="399"/>
        <end position="412"/>
    </location>
</feature>
<reference evidence="14 15" key="1">
    <citation type="submission" date="2022-12" db="EMBL/GenBank/DDBJ databases">
        <title>Chromosome-level genome of Tegillarca granosa.</title>
        <authorList>
            <person name="Kim J."/>
        </authorList>
    </citation>
    <scope>NUCLEOTIDE SEQUENCE [LARGE SCALE GENOMIC DNA]</scope>
    <source>
        <strain evidence="14">Teg-2019</strain>
        <tissue evidence="14">Adductor muscle</tissue>
    </source>
</reference>
<evidence type="ECO:0000256" key="2">
    <source>
        <dbReference type="ARBA" id="ARBA00022723"/>
    </source>
</evidence>
<dbReference type="SUPFAM" id="SSF90229">
    <property type="entry name" value="CCCH zinc finger"/>
    <property type="match status" value="3"/>
</dbReference>
<feature type="domain" description="CHY-type" evidence="13">
    <location>
        <begin position="638"/>
        <end position="707"/>
    </location>
</feature>
<feature type="compositionally biased region" description="Acidic residues" evidence="11">
    <location>
        <begin position="445"/>
        <end position="459"/>
    </location>
</feature>
<keyword evidence="3 9" id="KW-0863">Zinc-finger</keyword>
<accession>A0ABQ9EF12</accession>
<evidence type="ECO:0000256" key="1">
    <source>
        <dbReference type="ARBA" id="ARBA00004335"/>
    </source>
</evidence>
<dbReference type="InterPro" id="IPR000571">
    <property type="entry name" value="Znf_CCCH"/>
</dbReference>
<evidence type="ECO:0000256" key="7">
    <source>
        <dbReference type="ARBA" id="ARBA00039886"/>
    </source>
</evidence>
<dbReference type="Pfam" id="PF14608">
    <property type="entry name" value="zf-CCCH_2"/>
    <property type="match status" value="1"/>
</dbReference>
<dbReference type="SMART" id="SM00356">
    <property type="entry name" value="ZnF_C3H1"/>
    <property type="match status" value="3"/>
</dbReference>
<dbReference type="InterPro" id="IPR051767">
    <property type="entry name" value="Nucleoporin_NUP42"/>
</dbReference>
<dbReference type="SUPFAM" id="SSF161219">
    <property type="entry name" value="CHY zinc finger-like"/>
    <property type="match status" value="1"/>
</dbReference>
<feature type="compositionally biased region" description="Basic and acidic residues" evidence="11">
    <location>
        <begin position="738"/>
        <end position="758"/>
    </location>
</feature>
<evidence type="ECO:0000256" key="8">
    <source>
        <dbReference type="ARBA" id="ARBA00042384"/>
    </source>
</evidence>
<feature type="compositionally biased region" description="Polar residues" evidence="11">
    <location>
        <begin position="388"/>
        <end position="397"/>
    </location>
</feature>
<proteinExistence type="predicted"/>
<dbReference type="InterPro" id="IPR036855">
    <property type="entry name" value="Znf_CCCH_sf"/>
</dbReference>
<feature type="zinc finger region" description="C3H1-type" evidence="10">
    <location>
        <begin position="93"/>
        <end position="121"/>
    </location>
</feature>
<evidence type="ECO:0000259" key="12">
    <source>
        <dbReference type="PROSITE" id="PS50103"/>
    </source>
</evidence>
<dbReference type="InterPro" id="IPR008913">
    <property type="entry name" value="Znf_CHY"/>
</dbReference>
<organism evidence="14 15">
    <name type="scientific">Tegillarca granosa</name>
    <name type="common">Malaysian cockle</name>
    <name type="synonym">Anadara granosa</name>
    <dbReference type="NCBI Taxonomy" id="220873"/>
    <lineage>
        <taxon>Eukaryota</taxon>
        <taxon>Metazoa</taxon>
        <taxon>Spiralia</taxon>
        <taxon>Lophotrochozoa</taxon>
        <taxon>Mollusca</taxon>
        <taxon>Bivalvia</taxon>
        <taxon>Autobranchia</taxon>
        <taxon>Pteriomorphia</taxon>
        <taxon>Arcoida</taxon>
        <taxon>Arcoidea</taxon>
        <taxon>Arcidae</taxon>
        <taxon>Tegillarca</taxon>
    </lineage>
</organism>
<feature type="region of interest" description="Disordered" evidence="11">
    <location>
        <begin position="716"/>
        <end position="758"/>
    </location>
</feature>
<protein>
    <recommendedName>
        <fullName evidence="7">Nucleoporin NUP42</fullName>
    </recommendedName>
    <alternativeName>
        <fullName evidence="8">Nucleoporin-like protein 2</fullName>
    </alternativeName>
</protein>
<comment type="caution">
    <text evidence="14">The sequence shown here is derived from an EMBL/GenBank/DDBJ whole genome shotgun (WGS) entry which is preliminary data.</text>
</comment>
<dbReference type="Pfam" id="PF18044">
    <property type="entry name" value="zf-CCCH_4"/>
    <property type="match status" value="1"/>
</dbReference>
<keyword evidence="15" id="KW-1185">Reference proteome</keyword>
<evidence type="ECO:0000256" key="4">
    <source>
        <dbReference type="ARBA" id="ARBA00022833"/>
    </source>
</evidence>